<evidence type="ECO:0000313" key="7">
    <source>
        <dbReference type="EMBL" id="SEF02946.1"/>
    </source>
</evidence>
<proteinExistence type="predicted"/>
<gene>
    <name evidence="7" type="ORF">SAMN04489800_3753</name>
</gene>
<evidence type="ECO:0000256" key="5">
    <source>
        <dbReference type="ARBA" id="ARBA00023136"/>
    </source>
</evidence>
<sequence length="366" mass="41262">MQLGKKISKLEQLSCKYSRWIHATRISLAFLITFVVIRYFKLDGASYALITMLIVMGPQPYWGNVSSRAVQRTGGTIIGALSGLIGLYLETYSFPLMLLWSAVLMFIAGYLTLGKRPYMALLIGATVAVVSCAPPNDMESAITRSIYVLAGSLLAMVYTSIYPQRAYTDLRIKLSASLSQINTLYAAYFSPRVPERPDMDDQLKDELDAIIKLRNLIAPASNETNLKKEVFESLQTLHRNLLATMTLMIDAYWSSRESHLLIESEPALSGLHQLIPQALESLQNKLCMDISNNQISGELRQKTQDLNDLVLKSLEGKITETPFYAYVWLSLQMLKQLTDFNDQLHTALYHNGHRHLFKDGKLPDEK</sequence>
<keyword evidence="5 6" id="KW-0472">Membrane</keyword>
<feature type="transmembrane region" description="Helical" evidence="6">
    <location>
        <begin position="118"/>
        <end position="136"/>
    </location>
</feature>
<evidence type="ECO:0000256" key="1">
    <source>
        <dbReference type="ARBA" id="ARBA00004651"/>
    </source>
</evidence>
<dbReference type="PATRIC" id="fig|882211.3.peg.3311"/>
<feature type="transmembrane region" description="Helical" evidence="6">
    <location>
        <begin position="142"/>
        <end position="161"/>
    </location>
</feature>
<evidence type="ECO:0000256" key="2">
    <source>
        <dbReference type="ARBA" id="ARBA00022475"/>
    </source>
</evidence>
<dbReference type="PANTHER" id="PTHR30509">
    <property type="entry name" value="P-HYDROXYBENZOIC ACID EFFLUX PUMP SUBUNIT-RELATED"/>
    <property type="match status" value="1"/>
</dbReference>
<evidence type="ECO:0000256" key="3">
    <source>
        <dbReference type="ARBA" id="ARBA00022692"/>
    </source>
</evidence>
<protein>
    <submittedName>
        <fullName evidence="7">Fusaric acid resistance protein family protein</fullName>
    </submittedName>
</protein>
<feature type="transmembrane region" description="Helical" evidence="6">
    <location>
        <begin position="69"/>
        <end position="88"/>
    </location>
</feature>
<name>A0A0J6GA58_PSEDM</name>
<feature type="transmembrane region" description="Helical" evidence="6">
    <location>
        <begin position="94"/>
        <end position="111"/>
    </location>
</feature>
<dbReference type="RefSeq" id="WP_048360977.1">
    <property type="nucleotide sequence ID" value="NZ_FNUD01000002.1"/>
</dbReference>
<dbReference type="InterPro" id="IPR006726">
    <property type="entry name" value="PHBA_efflux_AaeB/fusaric-R"/>
</dbReference>
<evidence type="ECO:0000256" key="4">
    <source>
        <dbReference type="ARBA" id="ARBA00022989"/>
    </source>
</evidence>
<feature type="transmembrane region" description="Helical" evidence="6">
    <location>
        <begin position="45"/>
        <end position="62"/>
    </location>
</feature>
<feature type="transmembrane region" description="Helical" evidence="6">
    <location>
        <begin position="20"/>
        <end position="39"/>
    </location>
</feature>
<dbReference type="AlphaFoldDB" id="A0A0J6GA58"/>
<comment type="subcellular location">
    <subcellularLocation>
        <location evidence="1">Cell membrane</location>
        <topology evidence="1">Multi-pass membrane protein</topology>
    </subcellularLocation>
</comment>
<dbReference type="GO" id="GO:0005886">
    <property type="term" value="C:plasma membrane"/>
    <property type="evidence" value="ECO:0007669"/>
    <property type="project" value="UniProtKB-SubCell"/>
</dbReference>
<dbReference type="EMBL" id="FNUD01000002">
    <property type="protein sequence ID" value="SEF02946.1"/>
    <property type="molecule type" value="Genomic_DNA"/>
</dbReference>
<keyword evidence="3 6" id="KW-0812">Transmembrane</keyword>
<dbReference type="OrthoDB" id="977186at2"/>
<dbReference type="PANTHER" id="PTHR30509:SF42">
    <property type="entry name" value="INNER MEMBRANE PROTEIN YEEA"/>
    <property type="match status" value="1"/>
</dbReference>
<dbReference type="Proteomes" id="UP000183613">
    <property type="component" value="Unassembled WGS sequence"/>
</dbReference>
<keyword evidence="2" id="KW-1003">Cell membrane</keyword>
<evidence type="ECO:0000256" key="6">
    <source>
        <dbReference type="SAM" id="Phobius"/>
    </source>
</evidence>
<dbReference type="GO" id="GO:0022857">
    <property type="term" value="F:transmembrane transporter activity"/>
    <property type="evidence" value="ECO:0007669"/>
    <property type="project" value="InterPro"/>
</dbReference>
<evidence type="ECO:0000313" key="8">
    <source>
        <dbReference type="Proteomes" id="UP000183613"/>
    </source>
</evidence>
<reference evidence="7" key="1">
    <citation type="submission" date="2016-10" db="EMBL/GenBank/DDBJ databases">
        <authorList>
            <person name="Varghese N."/>
            <person name="Submissions S."/>
        </authorList>
    </citation>
    <scope>NUCLEOTIDE SEQUENCE [LARGE SCALE GENOMIC DNA]</scope>
    <source>
        <strain evidence="7">LMG 25555</strain>
    </source>
</reference>
<dbReference type="Pfam" id="PF04632">
    <property type="entry name" value="FUSC"/>
    <property type="match status" value="1"/>
</dbReference>
<accession>A0A0J6GA58</accession>
<organism evidence="7 8">
    <name type="scientific">Pseudomonas deceptionensis</name>
    <dbReference type="NCBI Taxonomy" id="882211"/>
    <lineage>
        <taxon>Bacteria</taxon>
        <taxon>Pseudomonadati</taxon>
        <taxon>Pseudomonadota</taxon>
        <taxon>Gammaproteobacteria</taxon>
        <taxon>Pseudomonadales</taxon>
        <taxon>Pseudomonadaceae</taxon>
        <taxon>Pseudomonas</taxon>
    </lineage>
</organism>
<comment type="caution">
    <text evidence="7">The sequence shown here is derived from an EMBL/GenBank/DDBJ whole genome shotgun (WGS) entry which is preliminary data.</text>
</comment>
<keyword evidence="4 6" id="KW-1133">Transmembrane helix</keyword>
<keyword evidence="8" id="KW-1185">Reference proteome</keyword>